<dbReference type="InterPro" id="IPR012337">
    <property type="entry name" value="RNaseH-like_sf"/>
</dbReference>
<proteinExistence type="predicted"/>
<name>A0ABR3F2D5_9AGAR</name>
<dbReference type="EMBL" id="JBAHYK010001136">
    <property type="protein sequence ID" value="KAL0569351.1"/>
    <property type="molecule type" value="Genomic_DNA"/>
</dbReference>
<dbReference type="SUPFAM" id="SSF53098">
    <property type="entry name" value="Ribonuclease H-like"/>
    <property type="match status" value="1"/>
</dbReference>
<sequence>MDVAQNNGPADEDDAYEWDPTMDMTDEQKREWQHDILPVKKALLKYRPVVEEFTAKQANGLWAFELTEEEWSMLGQLVHALKPLKDAAMFFSCNIPSPVSVIPVMDGIDQIVMTSAVKDQTISPAIKAALSFGKRTLNKYYKLTDTSLAYATSMILHPSFKTAYFRTAQWKEEWITNAVKVS</sequence>
<dbReference type="Proteomes" id="UP001465976">
    <property type="component" value="Unassembled WGS sequence"/>
</dbReference>
<evidence type="ECO:0000313" key="1">
    <source>
        <dbReference type="EMBL" id="KAL0569351.1"/>
    </source>
</evidence>
<reference evidence="1 2" key="1">
    <citation type="submission" date="2024-02" db="EMBL/GenBank/DDBJ databases">
        <title>A draft genome for the cacao thread blight pathogen Marasmius crinis-equi.</title>
        <authorList>
            <person name="Cohen S.P."/>
            <person name="Baruah I.K."/>
            <person name="Amoako-Attah I."/>
            <person name="Bukari Y."/>
            <person name="Meinhardt L.W."/>
            <person name="Bailey B.A."/>
        </authorList>
    </citation>
    <scope>NUCLEOTIDE SEQUENCE [LARGE SCALE GENOMIC DNA]</scope>
    <source>
        <strain evidence="1 2">GH-76</strain>
    </source>
</reference>
<organism evidence="1 2">
    <name type="scientific">Marasmius crinis-equi</name>
    <dbReference type="NCBI Taxonomy" id="585013"/>
    <lineage>
        <taxon>Eukaryota</taxon>
        <taxon>Fungi</taxon>
        <taxon>Dikarya</taxon>
        <taxon>Basidiomycota</taxon>
        <taxon>Agaricomycotina</taxon>
        <taxon>Agaricomycetes</taxon>
        <taxon>Agaricomycetidae</taxon>
        <taxon>Agaricales</taxon>
        <taxon>Marasmiineae</taxon>
        <taxon>Marasmiaceae</taxon>
        <taxon>Marasmius</taxon>
    </lineage>
</organism>
<gene>
    <name evidence="1" type="ORF">V5O48_012614</name>
</gene>
<protein>
    <submittedName>
        <fullName evidence="1">Uncharacterized protein</fullName>
    </submittedName>
</protein>
<keyword evidence="2" id="KW-1185">Reference proteome</keyword>
<evidence type="ECO:0000313" key="2">
    <source>
        <dbReference type="Proteomes" id="UP001465976"/>
    </source>
</evidence>
<accession>A0ABR3F2D5</accession>
<comment type="caution">
    <text evidence="1">The sequence shown here is derived from an EMBL/GenBank/DDBJ whole genome shotgun (WGS) entry which is preliminary data.</text>
</comment>